<organism evidence="1 2">
    <name type="scientific">Staphylococcus phage VB_SavM_JYL01</name>
    <dbReference type="NCBI Taxonomy" id="2305035"/>
    <lineage>
        <taxon>Viruses</taxon>
        <taxon>Duplodnaviria</taxon>
        <taxon>Heunggongvirae</taxon>
        <taxon>Uroviricota</taxon>
        <taxon>Caudoviricetes</taxon>
        <taxon>Herelleviridae</taxon>
        <taxon>Twortvirinae</taxon>
        <taxon>Kayvirus</taxon>
        <taxon>Kayvirus P108</taxon>
    </lineage>
</organism>
<reference evidence="1 2" key="1">
    <citation type="submission" date="2018-04" db="EMBL/GenBank/DDBJ databases">
        <authorList>
            <person name="Ji Y."/>
            <person name="Han W."/>
            <person name="Gu J."/>
        </authorList>
    </citation>
    <scope>NUCLEOTIDE SEQUENCE [LARGE SCALE GENOMIC DNA]</scope>
</reference>
<evidence type="ECO:0000313" key="2">
    <source>
        <dbReference type="Proteomes" id="UP000272755"/>
    </source>
</evidence>
<dbReference type="EMBL" id="MH159197">
    <property type="protein sequence ID" value="AXU40179.1"/>
    <property type="molecule type" value="Genomic_DNA"/>
</dbReference>
<sequence>MFKLQNKVEIIVPKEDNNGVEIADKRIKEYVNSITMEAGGCTITEIKGQWYSEDEKRIMEDNNLNLEWYYMQDSAKFMTVELKGIVRRLIEVYGQEAISIKVNGTLYIVDQSDIEELHTTLLNIMK</sequence>
<protein>
    <submittedName>
        <fullName evidence="1">Uncharacterized protein</fullName>
    </submittedName>
</protein>
<evidence type="ECO:0000313" key="1">
    <source>
        <dbReference type="EMBL" id="AXU40179.1"/>
    </source>
</evidence>
<gene>
    <name evidence="1" type="ORF">VBSavMJYL01_177</name>
</gene>
<dbReference type="Proteomes" id="UP000272755">
    <property type="component" value="Segment"/>
</dbReference>
<accession>A0A3G1SVH3</accession>
<proteinExistence type="predicted"/>
<name>A0A3G1SVH3_9CAUD</name>